<proteinExistence type="inferred from homology"/>
<dbReference type="InterPro" id="IPR003764">
    <property type="entry name" value="GlcNAc_6-P_deAcase"/>
</dbReference>
<keyword evidence="2 8" id="KW-0479">Metal-binding</keyword>
<dbReference type="OrthoDB" id="9776488at2"/>
<gene>
    <name evidence="10" type="ORF">DFR64_1543</name>
</gene>
<keyword evidence="3 5" id="KW-0378">Hydrolase</keyword>
<evidence type="ECO:0000256" key="6">
    <source>
        <dbReference type="PIRSR" id="PIRSR038994-1"/>
    </source>
</evidence>
<protein>
    <submittedName>
        <fullName evidence="10">N-acetylglucosamine 6-phosphate deacetylase</fullName>
    </submittedName>
</protein>
<feature type="active site" description="Proton donor/acceptor" evidence="6">
    <location>
        <position position="281"/>
    </location>
</feature>
<dbReference type="PANTHER" id="PTHR11113:SF14">
    <property type="entry name" value="N-ACETYLGLUCOSAMINE-6-PHOSPHATE DEACETYLASE"/>
    <property type="match status" value="1"/>
</dbReference>
<dbReference type="InterPro" id="IPR032466">
    <property type="entry name" value="Metal_Hydrolase"/>
</dbReference>
<dbReference type="PIRSF" id="PIRSF038994">
    <property type="entry name" value="NagA"/>
    <property type="match status" value="1"/>
</dbReference>
<dbReference type="SUPFAM" id="SSF51556">
    <property type="entry name" value="Metallo-dependent hydrolases"/>
    <property type="match status" value="1"/>
</dbReference>
<comment type="similarity">
    <text evidence="1 5">Belongs to the metallo-dependent hydrolases superfamily. NagA family.</text>
</comment>
<keyword evidence="11" id="KW-1185">Reference proteome</keyword>
<comment type="caution">
    <text evidence="10">The sequence shown here is derived from an EMBL/GenBank/DDBJ whole genome shotgun (WGS) entry which is preliminary data.</text>
</comment>
<comment type="cofactor">
    <cofactor evidence="8">
        <name>a divalent metal cation</name>
        <dbReference type="ChEBI" id="CHEBI:60240"/>
    </cofactor>
    <text evidence="8">Binds 1 divalent metal cation per subunit.</text>
</comment>
<sequence length="391" mass="41578">MKNSICINAGQIFTPTVVLQDSCVVVNDAGRIEFVGPRAKAPTDAAQTIQADDLRLSPGLVDIHVHGGYGIGFGIGDKWEADLEKYSNWVIKSGVTDFLCTLSAGTHKELCEMMETYVSYLEKGTPGAKAIGIHLEGPYLNPERKGAFNPAWLRTPSVAEAHDFLRIGGKWLKQMTMAPELPNAVEVAAEFRKAGVTVALGHSNTDYDTARAALMGDFTHVTHTYNAQTGLNHRAPGVVGAVLSSDEITGELIADGIHVDVGAMRVLLRALGTQRVVLITDAIPGAGLPDGVYSSIGQTITVKDGRATLANGTLAGSSAVLNDCVRNAHVLAGASVQDAIRMATLNPAKVIHMQDELGVIATGRKADMILMDEDFNVRMSMADGKVIYSDL</sequence>
<evidence type="ECO:0000256" key="7">
    <source>
        <dbReference type="PIRSR" id="PIRSR038994-2"/>
    </source>
</evidence>
<name>A0A347ZR64_9CHLR</name>
<accession>A0A347ZR64</accession>
<dbReference type="GO" id="GO:0008448">
    <property type="term" value="F:N-acetylglucosamine-6-phosphate deacetylase activity"/>
    <property type="evidence" value="ECO:0007669"/>
    <property type="project" value="InterPro"/>
</dbReference>
<feature type="domain" description="Amidohydrolase-related" evidence="9">
    <location>
        <begin position="56"/>
        <end position="386"/>
    </location>
</feature>
<feature type="binding site" evidence="7">
    <location>
        <begin position="314"/>
        <end position="316"/>
    </location>
    <ligand>
        <name>substrate</name>
    </ligand>
</feature>
<evidence type="ECO:0000256" key="8">
    <source>
        <dbReference type="PIRSR" id="PIRSR038994-3"/>
    </source>
</evidence>
<dbReference type="EMBL" id="QUMS01000001">
    <property type="protein sequence ID" value="REG11651.1"/>
    <property type="molecule type" value="Genomic_DNA"/>
</dbReference>
<dbReference type="RefSeq" id="WP_158674990.1">
    <property type="nucleotide sequence ID" value="NZ_AP018437.1"/>
</dbReference>
<dbReference type="GO" id="GO:0046872">
    <property type="term" value="F:metal ion binding"/>
    <property type="evidence" value="ECO:0007669"/>
    <property type="project" value="UniProtKB-KW"/>
</dbReference>
<dbReference type="Pfam" id="PF01979">
    <property type="entry name" value="Amidohydro_1"/>
    <property type="match status" value="1"/>
</dbReference>
<dbReference type="PANTHER" id="PTHR11113">
    <property type="entry name" value="N-ACETYLGLUCOSAMINE-6-PHOSPHATE DEACETYLASE"/>
    <property type="match status" value="1"/>
</dbReference>
<feature type="binding site" evidence="8">
    <location>
        <position position="136"/>
    </location>
    <ligand>
        <name>Zn(2+)</name>
        <dbReference type="ChEBI" id="CHEBI:29105"/>
    </ligand>
</feature>
<dbReference type="Gene3D" id="3.20.20.140">
    <property type="entry name" value="Metal-dependent hydrolases"/>
    <property type="match status" value="1"/>
</dbReference>
<feature type="binding site" evidence="8">
    <location>
        <position position="202"/>
    </location>
    <ligand>
        <name>Zn(2+)</name>
        <dbReference type="ChEBI" id="CHEBI:29105"/>
    </ligand>
</feature>
<evidence type="ECO:0000313" key="10">
    <source>
        <dbReference type="EMBL" id="REG11651.1"/>
    </source>
</evidence>
<feature type="binding site" evidence="7">
    <location>
        <position position="258"/>
    </location>
    <ligand>
        <name>substrate</name>
    </ligand>
</feature>
<feature type="binding site" evidence="7">
    <location>
        <position position="147"/>
    </location>
    <ligand>
        <name>substrate</name>
    </ligand>
</feature>
<evidence type="ECO:0000256" key="1">
    <source>
        <dbReference type="ARBA" id="ARBA00010716"/>
    </source>
</evidence>
<dbReference type="Gene3D" id="2.30.40.10">
    <property type="entry name" value="Urease, subunit C, domain 1"/>
    <property type="match status" value="1"/>
</dbReference>
<feature type="binding site" evidence="7">
    <location>
        <position position="234"/>
    </location>
    <ligand>
        <name>substrate</name>
    </ligand>
</feature>
<evidence type="ECO:0000256" key="2">
    <source>
        <dbReference type="ARBA" id="ARBA00022723"/>
    </source>
</evidence>
<dbReference type="NCBIfam" id="TIGR00221">
    <property type="entry name" value="nagA"/>
    <property type="match status" value="1"/>
</dbReference>
<evidence type="ECO:0000256" key="5">
    <source>
        <dbReference type="PIRNR" id="PIRNR038994"/>
    </source>
</evidence>
<evidence type="ECO:0000256" key="3">
    <source>
        <dbReference type="ARBA" id="ARBA00022801"/>
    </source>
</evidence>
<organism evidence="10 11">
    <name type="scientific">Pelolinea submarina</name>
    <dbReference type="NCBI Taxonomy" id="913107"/>
    <lineage>
        <taxon>Bacteria</taxon>
        <taxon>Bacillati</taxon>
        <taxon>Chloroflexota</taxon>
        <taxon>Anaerolineae</taxon>
        <taxon>Anaerolineales</taxon>
        <taxon>Anaerolineaceae</taxon>
        <taxon>Pelolinea</taxon>
    </lineage>
</organism>
<dbReference type="AlphaFoldDB" id="A0A347ZR64"/>
<evidence type="ECO:0000259" key="9">
    <source>
        <dbReference type="Pfam" id="PF01979"/>
    </source>
</evidence>
<feature type="binding site" evidence="7">
    <location>
        <begin position="226"/>
        <end position="227"/>
    </location>
    <ligand>
        <name>substrate</name>
    </ligand>
</feature>
<keyword evidence="4 5" id="KW-0119">Carbohydrate metabolism</keyword>
<dbReference type="CDD" id="cd00854">
    <property type="entry name" value="NagA"/>
    <property type="match status" value="1"/>
</dbReference>
<reference evidence="10 11" key="1">
    <citation type="submission" date="2018-08" db="EMBL/GenBank/DDBJ databases">
        <title>Genomic Encyclopedia of Type Strains, Phase IV (KMG-IV): sequencing the most valuable type-strain genomes for metagenomic binning, comparative biology and taxonomic classification.</title>
        <authorList>
            <person name="Goeker M."/>
        </authorList>
    </citation>
    <scope>NUCLEOTIDE SEQUENCE [LARGE SCALE GENOMIC DNA]</scope>
    <source>
        <strain evidence="10 11">DSM 23923</strain>
    </source>
</reference>
<dbReference type="InterPro" id="IPR006680">
    <property type="entry name" value="Amidohydro-rel"/>
</dbReference>
<dbReference type="GO" id="GO:0006046">
    <property type="term" value="P:N-acetylglucosamine catabolic process"/>
    <property type="evidence" value="ECO:0007669"/>
    <property type="project" value="TreeGrafter"/>
</dbReference>
<dbReference type="InterPro" id="IPR011059">
    <property type="entry name" value="Metal-dep_hydrolase_composite"/>
</dbReference>
<evidence type="ECO:0000313" key="11">
    <source>
        <dbReference type="Proteomes" id="UP000256388"/>
    </source>
</evidence>
<evidence type="ECO:0000256" key="4">
    <source>
        <dbReference type="ARBA" id="ARBA00023277"/>
    </source>
</evidence>
<dbReference type="SUPFAM" id="SSF51338">
    <property type="entry name" value="Composite domain of metallo-dependent hydrolases"/>
    <property type="match status" value="1"/>
</dbReference>
<dbReference type="Proteomes" id="UP000256388">
    <property type="component" value="Unassembled WGS sequence"/>
</dbReference>
<feature type="binding site" evidence="8">
    <location>
        <position position="223"/>
    </location>
    <ligand>
        <name>Zn(2+)</name>
        <dbReference type="ChEBI" id="CHEBI:29105"/>
    </ligand>
</feature>